<keyword evidence="10" id="KW-1185">Reference proteome</keyword>
<dbReference type="GO" id="GO:0000139">
    <property type="term" value="C:Golgi membrane"/>
    <property type="evidence" value="ECO:0007669"/>
    <property type="project" value="TreeGrafter"/>
</dbReference>
<dbReference type="Proteomes" id="UP001158986">
    <property type="component" value="Unassembled WGS sequence"/>
</dbReference>
<keyword evidence="3 6" id="KW-0812">Transmembrane</keyword>
<dbReference type="EMBL" id="CAKKTJ010000114">
    <property type="protein sequence ID" value="CAH0474780.1"/>
    <property type="molecule type" value="Genomic_DNA"/>
</dbReference>
<dbReference type="Pfam" id="PF05832">
    <property type="entry name" value="DUF846"/>
    <property type="match status" value="1"/>
</dbReference>
<dbReference type="GO" id="GO:0009306">
    <property type="term" value="P:protein secretion"/>
    <property type="evidence" value="ECO:0007669"/>
    <property type="project" value="TreeGrafter"/>
</dbReference>
<evidence type="ECO:0000256" key="7">
    <source>
        <dbReference type="SAM" id="MobiDB-lite"/>
    </source>
</evidence>
<gene>
    <name evidence="9" type="ORF">PBS001_LOCUS2411</name>
    <name evidence="8" type="ORF">PBS003_LOCUS1621</name>
</gene>
<dbReference type="Proteomes" id="UP001160483">
    <property type="component" value="Unassembled WGS sequence"/>
</dbReference>
<feature type="transmembrane region" description="Helical" evidence="6">
    <location>
        <begin position="186"/>
        <end position="205"/>
    </location>
</feature>
<feature type="transmembrane region" description="Helical" evidence="6">
    <location>
        <begin position="159"/>
        <end position="180"/>
    </location>
</feature>
<dbReference type="InterPro" id="IPR008564">
    <property type="entry name" value="TVP23-like"/>
</dbReference>
<reference evidence="8 10" key="1">
    <citation type="submission" date="2021-11" db="EMBL/GenBank/DDBJ databases">
        <authorList>
            <person name="Islam A."/>
            <person name="Islam S."/>
            <person name="Flora M.S."/>
            <person name="Rahman M."/>
            <person name="Ziaur R.M."/>
            <person name="Epstein J.H."/>
            <person name="Hassan M."/>
            <person name="Klassen M."/>
            <person name="Woodard K."/>
            <person name="Webb A."/>
            <person name="Webby R.J."/>
            <person name="El Zowalaty M.E."/>
        </authorList>
    </citation>
    <scope>NUCLEOTIDE SEQUENCE</scope>
    <source>
        <strain evidence="9">Pbs1</strain>
        <strain evidence="8">Pbs3</strain>
    </source>
</reference>
<evidence type="ECO:0000313" key="8">
    <source>
        <dbReference type="EMBL" id="CAH0474780.1"/>
    </source>
</evidence>
<feature type="transmembrane region" description="Helical" evidence="6">
    <location>
        <begin position="85"/>
        <end position="114"/>
    </location>
</feature>
<sequence length="260" mass="28051">MMVEIEKPQEEELEFITVEPDLGSSSSSSSSSAAAAAPKTSHDKESVHPKPSDKEALLTSIGKAVTAAKHPVASFFHLFFKGLALILYLFGSIFISNFILLFVICILLLAFDFWTVKNVTGRLLVGLRWWNKINEDGTSEWVFESQEDMTDIDPLDSRVFWTGLYGAPALWIMLLIVAILKLNVEWALIVVVGVALSGANIIGYTRCKKDAKQKMQTLMSQGALGALSSSAGSSIMSTIGGFALGRGLGGGLSTESDIVV</sequence>
<dbReference type="EMBL" id="CAKLCB010000127">
    <property type="protein sequence ID" value="CAH0515710.1"/>
    <property type="molecule type" value="Genomic_DNA"/>
</dbReference>
<keyword evidence="5 6" id="KW-0472">Membrane</keyword>
<evidence type="ECO:0000256" key="5">
    <source>
        <dbReference type="ARBA" id="ARBA00023136"/>
    </source>
</evidence>
<dbReference type="GO" id="GO:0016192">
    <property type="term" value="P:vesicle-mediated transport"/>
    <property type="evidence" value="ECO:0007669"/>
    <property type="project" value="TreeGrafter"/>
</dbReference>
<accession>A0AAU9KQH7</accession>
<keyword evidence="4 6" id="KW-1133">Transmembrane helix</keyword>
<evidence type="ECO:0000256" key="2">
    <source>
        <dbReference type="ARBA" id="ARBA00005467"/>
    </source>
</evidence>
<proteinExistence type="inferred from homology"/>
<feature type="region of interest" description="Disordered" evidence="7">
    <location>
        <begin position="18"/>
        <end position="52"/>
    </location>
</feature>
<evidence type="ECO:0000256" key="1">
    <source>
        <dbReference type="ARBA" id="ARBA00004141"/>
    </source>
</evidence>
<evidence type="ECO:0000313" key="9">
    <source>
        <dbReference type="EMBL" id="CAH0515710.1"/>
    </source>
</evidence>
<protein>
    <recommendedName>
        <fullName evidence="6">Golgi apparatus membrane protein TVP23 homolog</fullName>
    </recommendedName>
</protein>
<comment type="caution">
    <text evidence="8">The sequence shown here is derived from an EMBL/GenBank/DDBJ whole genome shotgun (WGS) entry which is preliminary data.</text>
</comment>
<dbReference type="AlphaFoldDB" id="A0AAU9KQH7"/>
<dbReference type="PANTHER" id="PTHR13019:SF7">
    <property type="entry name" value="GOLGI APPARATUS MEMBRANE PROTEIN TVP23"/>
    <property type="match status" value="1"/>
</dbReference>
<feature type="compositionally biased region" description="Low complexity" evidence="7">
    <location>
        <begin position="24"/>
        <end position="37"/>
    </location>
</feature>
<evidence type="ECO:0000313" key="11">
    <source>
        <dbReference type="Proteomes" id="UP001160483"/>
    </source>
</evidence>
<evidence type="ECO:0000313" key="10">
    <source>
        <dbReference type="Proteomes" id="UP001158986"/>
    </source>
</evidence>
<comment type="similarity">
    <text evidence="2 6">Belongs to the TVP23 family.</text>
</comment>
<feature type="compositionally biased region" description="Basic and acidic residues" evidence="7">
    <location>
        <begin position="40"/>
        <end position="52"/>
    </location>
</feature>
<evidence type="ECO:0000256" key="4">
    <source>
        <dbReference type="ARBA" id="ARBA00022989"/>
    </source>
</evidence>
<name>A0AAU9KQH7_9STRA</name>
<dbReference type="PANTHER" id="PTHR13019">
    <property type="entry name" value="GOLGI APPARATUS MEMBRANE PROTEIN TVP23"/>
    <property type="match status" value="1"/>
</dbReference>
<organism evidence="8 11">
    <name type="scientific">Peronospora belbahrii</name>
    <dbReference type="NCBI Taxonomy" id="622444"/>
    <lineage>
        <taxon>Eukaryota</taxon>
        <taxon>Sar</taxon>
        <taxon>Stramenopiles</taxon>
        <taxon>Oomycota</taxon>
        <taxon>Peronosporomycetes</taxon>
        <taxon>Peronosporales</taxon>
        <taxon>Peronosporaceae</taxon>
        <taxon>Peronospora</taxon>
    </lineage>
</organism>
<evidence type="ECO:0000256" key="3">
    <source>
        <dbReference type="ARBA" id="ARBA00022692"/>
    </source>
</evidence>
<evidence type="ECO:0000256" key="6">
    <source>
        <dbReference type="RuleBase" id="RU361206"/>
    </source>
</evidence>
<comment type="subcellular location">
    <subcellularLocation>
        <location evidence="1 6">Membrane</location>
        <topology evidence="1 6">Multi-pass membrane protein</topology>
    </subcellularLocation>
</comment>